<evidence type="ECO:0000256" key="3">
    <source>
        <dbReference type="RuleBase" id="RU003707"/>
    </source>
</evidence>
<dbReference type="PANTHER" id="PTHR11941">
    <property type="entry name" value="ENOYL-COA HYDRATASE-RELATED"/>
    <property type="match status" value="1"/>
</dbReference>
<dbReference type="InterPro" id="IPR029045">
    <property type="entry name" value="ClpP/crotonase-like_dom_sf"/>
</dbReference>
<dbReference type="InterPro" id="IPR014748">
    <property type="entry name" value="Enoyl-CoA_hydra_C"/>
</dbReference>
<evidence type="ECO:0000313" key="4">
    <source>
        <dbReference type="EMBL" id="PFG73904.1"/>
    </source>
</evidence>
<evidence type="ECO:0000256" key="1">
    <source>
        <dbReference type="ARBA" id="ARBA00005254"/>
    </source>
</evidence>
<dbReference type="RefSeq" id="WP_098503335.1">
    <property type="nucleotide sequence ID" value="NZ_PDJQ01000001.1"/>
</dbReference>
<dbReference type="PROSITE" id="PS00166">
    <property type="entry name" value="ENOYL_COA_HYDRATASE"/>
    <property type="match status" value="1"/>
</dbReference>
<comment type="similarity">
    <text evidence="1 3">Belongs to the enoyl-CoA hydratase/isomerase family.</text>
</comment>
<dbReference type="EMBL" id="PDJQ01000001">
    <property type="protein sequence ID" value="PFG73904.1"/>
    <property type="molecule type" value="Genomic_DNA"/>
</dbReference>
<evidence type="ECO:0000313" key="5">
    <source>
        <dbReference type="Proteomes" id="UP000223071"/>
    </source>
</evidence>
<dbReference type="FunFam" id="1.10.12.10:FF:000001">
    <property type="entry name" value="Probable enoyl-CoA hydratase, mitochondrial"/>
    <property type="match status" value="1"/>
</dbReference>
<dbReference type="CDD" id="cd06558">
    <property type="entry name" value="crotonase-like"/>
    <property type="match status" value="1"/>
</dbReference>
<dbReference type="Pfam" id="PF00378">
    <property type="entry name" value="ECH_1"/>
    <property type="match status" value="1"/>
</dbReference>
<comment type="caution">
    <text evidence="4">The sequence shown here is derived from an EMBL/GenBank/DDBJ whole genome shotgun (WGS) entry which is preliminary data.</text>
</comment>
<dbReference type="Proteomes" id="UP000223071">
    <property type="component" value="Unassembled WGS sequence"/>
</dbReference>
<organism evidence="4 5">
    <name type="scientific">Tepidiforma thermophila (strain KCTC 52669 / CGMCC 1.13589 / G233)</name>
    <dbReference type="NCBI Taxonomy" id="2761530"/>
    <lineage>
        <taxon>Bacteria</taxon>
        <taxon>Bacillati</taxon>
        <taxon>Chloroflexota</taxon>
        <taxon>Tepidiformia</taxon>
        <taxon>Tepidiformales</taxon>
        <taxon>Tepidiformaceae</taxon>
        <taxon>Tepidiforma</taxon>
    </lineage>
</organism>
<dbReference type="Gene3D" id="1.10.12.10">
    <property type="entry name" value="Lyase 2-enoyl-coa Hydratase, Chain A, domain 2"/>
    <property type="match status" value="1"/>
</dbReference>
<dbReference type="InterPro" id="IPR018376">
    <property type="entry name" value="Enoyl-CoA_hyd/isom_CS"/>
</dbReference>
<accession>A0A2A9HD48</accession>
<dbReference type="InterPro" id="IPR001753">
    <property type="entry name" value="Enoyl-CoA_hydra/iso"/>
</dbReference>
<keyword evidence="2" id="KW-0456">Lyase</keyword>
<gene>
    <name evidence="4" type="ORF">A9A59_1110</name>
</gene>
<dbReference type="GO" id="GO:0006635">
    <property type="term" value="P:fatty acid beta-oxidation"/>
    <property type="evidence" value="ECO:0007669"/>
    <property type="project" value="TreeGrafter"/>
</dbReference>
<keyword evidence="5" id="KW-1185">Reference proteome</keyword>
<dbReference type="AlphaFoldDB" id="A0A2A9HD48"/>
<dbReference type="PANTHER" id="PTHR11941:SF54">
    <property type="entry name" value="ENOYL-COA HYDRATASE, MITOCHONDRIAL"/>
    <property type="match status" value="1"/>
</dbReference>
<reference evidence="4 5" key="1">
    <citation type="submission" date="2017-09" db="EMBL/GenBank/DDBJ databases">
        <title>Sequencing the genomes of two abundant thermophiles in Great Basin hot springs: Thermocrinis jamiesonii and novel Chloroflexi Thermoflexus hugenholtzii.</title>
        <authorList>
            <person name="Hedlund B."/>
        </authorList>
    </citation>
    <scope>NUCLEOTIDE SEQUENCE [LARGE SCALE GENOMIC DNA]</scope>
    <source>
        <strain evidence="4 5">G233</strain>
    </source>
</reference>
<dbReference type="Gene3D" id="3.90.226.10">
    <property type="entry name" value="2-enoyl-CoA Hydratase, Chain A, domain 1"/>
    <property type="match status" value="1"/>
</dbReference>
<dbReference type="GO" id="GO:0016836">
    <property type="term" value="F:hydro-lyase activity"/>
    <property type="evidence" value="ECO:0007669"/>
    <property type="project" value="UniProtKB-ARBA"/>
</dbReference>
<evidence type="ECO:0000256" key="2">
    <source>
        <dbReference type="ARBA" id="ARBA00023239"/>
    </source>
</evidence>
<name>A0A2A9HD48_TEPT2</name>
<protein>
    <submittedName>
        <fullName evidence="4">Enoyl-CoA hydratase</fullName>
    </submittedName>
</protein>
<sequence length="255" mass="28173">MPVRTERRDRTFLITLDRPEAMNSIDPEMYRQLGEAWDRFEQDDELLVAVVTGAGEQAFCAGRDLVKSVEDEANDWSQQRGGGRLTPEGIWKPVIAAINGHCLAAGLALALGCDVRVASPNATFGTMAAKRGIVAGGGQTQRLARYIPFGIAMEMILFAERISAEDALRYGLVNRVVPQGELLPFAMDWAAKLCQNAPLAVQAMKRAAYEGAWELPFREGMRLEARLYAEIMQTRDAAEGARAFAEKRPPRFEGR</sequence>
<dbReference type="SUPFAM" id="SSF52096">
    <property type="entry name" value="ClpP/crotonase"/>
    <property type="match status" value="1"/>
</dbReference>
<proteinExistence type="inferred from homology"/>